<feature type="non-terminal residue" evidence="2">
    <location>
        <position position="1"/>
    </location>
</feature>
<protein>
    <submittedName>
        <fullName evidence="2">Spermidine synthase</fullName>
        <ecNumber evidence="2">2.5.1.16</ecNumber>
    </submittedName>
</protein>
<feature type="region of interest" description="Disordered" evidence="1">
    <location>
        <begin position="172"/>
        <end position="501"/>
    </location>
</feature>
<feature type="compositionally biased region" description="Low complexity" evidence="1">
    <location>
        <begin position="126"/>
        <end position="136"/>
    </location>
</feature>
<dbReference type="GO" id="GO:0004766">
    <property type="term" value="F:spermidine synthase activity"/>
    <property type="evidence" value="ECO:0007669"/>
    <property type="project" value="UniProtKB-EC"/>
</dbReference>
<feature type="compositionally biased region" description="Low complexity" evidence="1">
    <location>
        <begin position="324"/>
        <end position="338"/>
    </location>
</feature>
<feature type="compositionally biased region" description="Basic residues" evidence="1">
    <location>
        <begin position="296"/>
        <end position="323"/>
    </location>
</feature>
<dbReference type="EMBL" id="CADCVO010000535">
    <property type="protein sequence ID" value="CAA9520860.1"/>
    <property type="molecule type" value="Genomic_DNA"/>
</dbReference>
<organism evidence="2">
    <name type="scientific">uncultured Solirubrobacteraceae bacterium</name>
    <dbReference type="NCBI Taxonomy" id="1162706"/>
    <lineage>
        <taxon>Bacteria</taxon>
        <taxon>Bacillati</taxon>
        <taxon>Actinomycetota</taxon>
        <taxon>Thermoleophilia</taxon>
        <taxon>Solirubrobacterales</taxon>
        <taxon>Solirubrobacteraceae</taxon>
        <taxon>environmental samples</taxon>
    </lineage>
</organism>
<evidence type="ECO:0000313" key="2">
    <source>
        <dbReference type="EMBL" id="CAA9520860.1"/>
    </source>
</evidence>
<feature type="compositionally biased region" description="Low complexity" evidence="1">
    <location>
        <begin position="192"/>
        <end position="213"/>
    </location>
</feature>
<feature type="region of interest" description="Disordered" evidence="1">
    <location>
        <begin position="1"/>
        <end position="136"/>
    </location>
</feature>
<feature type="compositionally biased region" description="Basic and acidic residues" evidence="1">
    <location>
        <begin position="34"/>
        <end position="47"/>
    </location>
</feature>
<feature type="compositionally biased region" description="Basic and acidic residues" evidence="1">
    <location>
        <begin position="415"/>
        <end position="438"/>
    </location>
</feature>
<evidence type="ECO:0000256" key="1">
    <source>
        <dbReference type="SAM" id="MobiDB-lite"/>
    </source>
</evidence>
<proteinExistence type="predicted"/>
<feature type="compositionally biased region" description="Basic and acidic residues" evidence="1">
    <location>
        <begin position="268"/>
        <end position="281"/>
    </location>
</feature>
<dbReference type="EC" id="2.5.1.16" evidence="2"/>
<keyword evidence="2" id="KW-0808">Transferase</keyword>
<feature type="compositionally biased region" description="Basic residues" evidence="1">
    <location>
        <begin position="459"/>
        <end position="501"/>
    </location>
</feature>
<dbReference type="AlphaFoldDB" id="A0A6J4TDW3"/>
<sequence>APRPVLPGAHRLRRRGVRARLGDRRRPAHGAVLRRLDDHLGQHDRHGPRGAVGRLRDRRAAGRPRRQPAGPGEDRPRGRRAPGRRAVRVGAVPAHVGGGAGRRERRGVRGLAARGLPAHRRPGPAPGRRLALRPAAQRPLRGVLRADLGPPVGHLHPRLALRDVPLRARARAVPGGEADLPRLRRGPRPRGARGPAVAPRGARPGRPRAAPARPDGHREGHGGPRGGVGGRDGVPVRARAGVRGRHAAARAQRGPGDPLPHAPRHRPDRGLLGRVPRDAARRAGAGAAVRGDPRQRGRHRGPRVRGVLPRHGRRHRGARRGAQRGRAGLVRPRAAARAADVRAGRPPVAAHGGPPLRRDLRRRLPPAVHPLLPGHPRVLRARPREAEPGRRRARERRVPRGQPGPRAGPHRHDARRLPDRPARPERAHEHRGPRDGGRGGRGPPARRGRLPARGAAPARGRHRGAAGARAARRARLHGRRRARGVAHRRLHRRGGRVGRAV</sequence>
<reference evidence="2" key="1">
    <citation type="submission" date="2020-02" db="EMBL/GenBank/DDBJ databases">
        <authorList>
            <person name="Meier V. D."/>
        </authorList>
    </citation>
    <scope>NUCLEOTIDE SEQUENCE</scope>
    <source>
        <strain evidence="2">AVDCRST_MAG13</strain>
    </source>
</reference>
<accession>A0A6J4TDW3</accession>
<feature type="compositionally biased region" description="Basic residues" evidence="1">
    <location>
        <begin position="77"/>
        <end position="87"/>
    </location>
</feature>
<feature type="compositionally biased region" description="Gly residues" evidence="1">
    <location>
        <begin position="223"/>
        <end position="232"/>
    </location>
</feature>
<feature type="non-terminal residue" evidence="2">
    <location>
        <position position="501"/>
    </location>
</feature>
<gene>
    <name evidence="2" type="ORF">AVDCRST_MAG13-3374</name>
</gene>
<name>A0A6J4TDW3_9ACTN</name>